<evidence type="ECO:0000256" key="2">
    <source>
        <dbReference type="RuleBase" id="RU362080"/>
    </source>
</evidence>
<reference evidence="3 4" key="1">
    <citation type="journal article" date="2016" name="Nat. Commun.">
        <title>Thousands of microbial genomes shed light on interconnected biogeochemical processes in an aquifer system.</title>
        <authorList>
            <person name="Anantharaman K."/>
            <person name="Brown C.T."/>
            <person name="Hug L.A."/>
            <person name="Sharon I."/>
            <person name="Castelle C.J."/>
            <person name="Probst A.J."/>
            <person name="Thomas B.C."/>
            <person name="Singh A."/>
            <person name="Wilkins M.J."/>
            <person name="Karaoz U."/>
            <person name="Brodie E.L."/>
            <person name="Williams K.H."/>
            <person name="Hubbard S.S."/>
            <person name="Banfield J.F."/>
        </authorList>
    </citation>
    <scope>NUCLEOTIDE SEQUENCE [LARGE SCALE GENOMIC DNA]</scope>
</reference>
<comment type="similarity">
    <text evidence="1 2">Belongs to the phD/YefM antitoxin family.</text>
</comment>
<dbReference type="Pfam" id="PF02604">
    <property type="entry name" value="PhdYeFM_antitox"/>
    <property type="match status" value="1"/>
</dbReference>
<dbReference type="AlphaFoldDB" id="A0A1F5YTS5"/>
<name>A0A1F5YTS5_9BACT</name>
<dbReference type="Proteomes" id="UP000176665">
    <property type="component" value="Unassembled WGS sequence"/>
</dbReference>
<dbReference type="InterPro" id="IPR006442">
    <property type="entry name" value="Antitoxin_Phd/YefM"/>
</dbReference>
<comment type="function">
    <text evidence="2">Antitoxin component of a type II toxin-antitoxin (TA) system.</text>
</comment>
<organism evidence="3 4">
    <name type="scientific">Candidatus Gottesmanbacteria bacterium RBG_16_37_8</name>
    <dbReference type="NCBI Taxonomy" id="1798371"/>
    <lineage>
        <taxon>Bacteria</taxon>
        <taxon>Candidatus Gottesmaniibacteriota</taxon>
    </lineage>
</organism>
<sequence length="79" mass="8939">MNTTSISELKTNPSAVIEQATDYPVAVENRNSIKAYLIGKNLFERMVSFIEDNLDINTVKKTDFKKGKDFEKVARELGI</sequence>
<evidence type="ECO:0000313" key="4">
    <source>
        <dbReference type="Proteomes" id="UP000176665"/>
    </source>
</evidence>
<gene>
    <name evidence="3" type="ORF">A2W14_03255</name>
</gene>
<dbReference type="InterPro" id="IPR036165">
    <property type="entry name" value="YefM-like_sf"/>
</dbReference>
<accession>A0A1F5YTS5</accession>
<dbReference type="STRING" id="1798371.A2W14_03255"/>
<proteinExistence type="inferred from homology"/>
<protein>
    <recommendedName>
        <fullName evidence="2">Antitoxin</fullName>
    </recommendedName>
</protein>
<evidence type="ECO:0000256" key="1">
    <source>
        <dbReference type="ARBA" id="ARBA00009981"/>
    </source>
</evidence>
<comment type="caution">
    <text evidence="3">The sequence shown here is derived from an EMBL/GenBank/DDBJ whole genome shotgun (WGS) entry which is preliminary data.</text>
</comment>
<dbReference type="EMBL" id="MFJA01000022">
    <property type="protein sequence ID" value="OGG03569.1"/>
    <property type="molecule type" value="Genomic_DNA"/>
</dbReference>
<evidence type="ECO:0000313" key="3">
    <source>
        <dbReference type="EMBL" id="OGG03569.1"/>
    </source>
</evidence>
<dbReference type="SUPFAM" id="SSF143120">
    <property type="entry name" value="YefM-like"/>
    <property type="match status" value="1"/>
</dbReference>